<dbReference type="InterPro" id="IPR018960">
    <property type="entry name" value="DUF1990"/>
</dbReference>
<protein>
    <submittedName>
        <fullName evidence="2">DUF1990 family protein</fullName>
    </submittedName>
</protein>
<accession>A0ABV8QAA0</accession>
<dbReference type="PIRSF" id="PIRSF010260">
    <property type="entry name" value="UCP010260"/>
    <property type="match status" value="1"/>
</dbReference>
<sequence>MTAARRQREGAAENPVTYGSIGGTQAIDLLQYPPRGFKPLERTVRLGSGEARWESSKASLLSWGVQRGAGLDVVDIDLGTGEQYAGIRYNDDGSPAGMRETGGTESVYNEAGEPQIANGMTAVLRGHVGPLTVDAPVRIVYVIDDERRAGFAYGTLKGHPASGEEAFILEHRDDDSVWLTVRSFSRPSSFGWTLLAPIYGRVRKGLVARYLRALHPINAAAD</sequence>
<evidence type="ECO:0000259" key="1">
    <source>
        <dbReference type="Pfam" id="PF09348"/>
    </source>
</evidence>
<proteinExistence type="predicted"/>
<feature type="domain" description="DUF1990" evidence="1">
    <location>
        <begin position="32"/>
        <end position="74"/>
    </location>
</feature>
<dbReference type="Pfam" id="PF09348">
    <property type="entry name" value="DUF1990"/>
    <property type="match status" value="2"/>
</dbReference>
<organism evidence="2 3">
    <name type="scientific">Gryllotalpicola reticulitermitis</name>
    <dbReference type="NCBI Taxonomy" id="1184153"/>
    <lineage>
        <taxon>Bacteria</taxon>
        <taxon>Bacillati</taxon>
        <taxon>Actinomycetota</taxon>
        <taxon>Actinomycetes</taxon>
        <taxon>Micrococcales</taxon>
        <taxon>Microbacteriaceae</taxon>
        <taxon>Gryllotalpicola</taxon>
    </lineage>
</organism>
<evidence type="ECO:0000313" key="3">
    <source>
        <dbReference type="Proteomes" id="UP001595900"/>
    </source>
</evidence>
<dbReference type="Proteomes" id="UP001595900">
    <property type="component" value="Unassembled WGS sequence"/>
</dbReference>
<keyword evidence="3" id="KW-1185">Reference proteome</keyword>
<dbReference type="PANTHER" id="PTHR34202">
    <property type="entry name" value="UPF0548 PROTEIN"/>
    <property type="match status" value="1"/>
</dbReference>
<dbReference type="PANTHER" id="PTHR34202:SF1">
    <property type="entry name" value="UPF0548 PROTEIN"/>
    <property type="match status" value="1"/>
</dbReference>
<gene>
    <name evidence="2" type="ORF">ACFOYW_13435</name>
</gene>
<reference evidence="3" key="1">
    <citation type="journal article" date="2019" name="Int. J. Syst. Evol. Microbiol.">
        <title>The Global Catalogue of Microorganisms (GCM) 10K type strain sequencing project: providing services to taxonomists for standard genome sequencing and annotation.</title>
        <authorList>
            <consortium name="The Broad Institute Genomics Platform"/>
            <consortium name="The Broad Institute Genome Sequencing Center for Infectious Disease"/>
            <person name="Wu L."/>
            <person name="Ma J."/>
        </authorList>
    </citation>
    <scope>NUCLEOTIDE SEQUENCE [LARGE SCALE GENOMIC DNA]</scope>
    <source>
        <strain evidence="3">CGMCC 1.10363</strain>
    </source>
</reference>
<name>A0ABV8QAA0_9MICO</name>
<dbReference type="EMBL" id="JBHSCN010000006">
    <property type="protein sequence ID" value="MFC4244377.1"/>
    <property type="molecule type" value="Genomic_DNA"/>
</dbReference>
<evidence type="ECO:0000313" key="2">
    <source>
        <dbReference type="EMBL" id="MFC4244377.1"/>
    </source>
</evidence>
<comment type="caution">
    <text evidence="2">The sequence shown here is derived from an EMBL/GenBank/DDBJ whole genome shotgun (WGS) entry which is preliminary data.</text>
</comment>
<dbReference type="InterPro" id="IPR014457">
    <property type="entry name" value="UCP010260"/>
</dbReference>
<dbReference type="RefSeq" id="WP_390229814.1">
    <property type="nucleotide sequence ID" value="NZ_JBHSCN010000006.1"/>
</dbReference>
<feature type="domain" description="DUF1990" evidence="1">
    <location>
        <begin position="110"/>
        <end position="213"/>
    </location>
</feature>